<dbReference type="GO" id="GO:0003676">
    <property type="term" value="F:nucleic acid binding"/>
    <property type="evidence" value="ECO:0007669"/>
    <property type="project" value="InterPro"/>
</dbReference>
<evidence type="ECO:0000259" key="1">
    <source>
        <dbReference type="Pfam" id="PF01844"/>
    </source>
</evidence>
<evidence type="ECO:0000313" key="3">
    <source>
        <dbReference type="Proteomes" id="UP000248066"/>
    </source>
</evidence>
<dbReference type="PANTHER" id="PTHR37827">
    <property type="entry name" value="TUDOR DOMAIN-CONTAINING PROTEIN"/>
    <property type="match status" value="1"/>
</dbReference>
<feature type="domain" description="HNH" evidence="1">
    <location>
        <begin position="8"/>
        <end position="48"/>
    </location>
</feature>
<protein>
    <recommendedName>
        <fullName evidence="1">HNH domain-containing protein</fullName>
    </recommendedName>
</protein>
<accession>A0A2W0H7B2</accession>
<dbReference type="Pfam" id="PF01844">
    <property type="entry name" value="HNH"/>
    <property type="match status" value="1"/>
</dbReference>
<gene>
    <name evidence="2" type="ORF">CR205_14435</name>
</gene>
<dbReference type="GO" id="GO:0008270">
    <property type="term" value="F:zinc ion binding"/>
    <property type="evidence" value="ECO:0007669"/>
    <property type="project" value="InterPro"/>
</dbReference>
<dbReference type="OrthoDB" id="9802640at2"/>
<dbReference type="GO" id="GO:0004519">
    <property type="term" value="F:endonuclease activity"/>
    <property type="evidence" value="ECO:0007669"/>
    <property type="project" value="InterPro"/>
</dbReference>
<dbReference type="InterPro" id="IPR002711">
    <property type="entry name" value="HNH"/>
</dbReference>
<organism evidence="2 3">
    <name type="scientific">Alteribacter lacisalsi</name>
    <dbReference type="NCBI Taxonomy" id="2045244"/>
    <lineage>
        <taxon>Bacteria</taxon>
        <taxon>Bacillati</taxon>
        <taxon>Bacillota</taxon>
        <taxon>Bacilli</taxon>
        <taxon>Bacillales</taxon>
        <taxon>Bacillaceae</taxon>
        <taxon>Alteribacter</taxon>
    </lineage>
</organism>
<dbReference type="Proteomes" id="UP000248066">
    <property type="component" value="Unassembled WGS sequence"/>
</dbReference>
<keyword evidence="3" id="KW-1185">Reference proteome</keyword>
<proteinExistence type="predicted"/>
<sequence>MKSGRGICELCLREGVRLTEHHLIPKEEGGTFLETALLCSPCHRQIHNLYSNQEIALRLGTIERLREDNKIRKFLKWIRRQPATAGVKMKKSNDRKRRRK</sequence>
<reference evidence="2 3" key="1">
    <citation type="submission" date="2017-10" db="EMBL/GenBank/DDBJ databases">
        <title>Bacillus sp. nov., a halophilic bacterium isolated from a Yangshapao Lake.</title>
        <authorList>
            <person name="Wang H."/>
        </authorList>
    </citation>
    <scope>NUCLEOTIDE SEQUENCE [LARGE SCALE GENOMIC DNA]</scope>
    <source>
        <strain evidence="2 3">YSP-3</strain>
    </source>
</reference>
<name>A0A2W0H7B2_9BACI</name>
<comment type="caution">
    <text evidence="2">The sequence shown here is derived from an EMBL/GenBank/DDBJ whole genome shotgun (WGS) entry which is preliminary data.</text>
</comment>
<evidence type="ECO:0000313" key="2">
    <source>
        <dbReference type="EMBL" id="PYZ96871.1"/>
    </source>
</evidence>
<dbReference type="PANTHER" id="PTHR37827:SF1">
    <property type="entry name" value="HNH DOMAIN-CONTAINING PROTEIN"/>
    <property type="match status" value="1"/>
</dbReference>
<dbReference type="EMBL" id="PDOF01000002">
    <property type="protein sequence ID" value="PYZ96871.1"/>
    <property type="molecule type" value="Genomic_DNA"/>
</dbReference>
<dbReference type="AlphaFoldDB" id="A0A2W0H7B2"/>